<dbReference type="AlphaFoldDB" id="A0A8D4SS94"/>
<keyword evidence="1" id="KW-0812">Transmembrane</keyword>
<proteinExistence type="predicted"/>
<dbReference type="Proteomes" id="UP000265864">
    <property type="component" value="Chromosome"/>
</dbReference>
<sequence>MSDMSQLLILFLYTLAFEAAGLLAALITRPVHGSRLCEAAASSVQIGSRLICHPNHLLVVDPKVNRFIGICLLAAYLQLQILWVCRGHHQIKRLTWLIYQQL</sequence>
<evidence type="ECO:0000256" key="1">
    <source>
        <dbReference type="SAM" id="Phobius"/>
    </source>
</evidence>
<organism evidence="2 3">
    <name type="scientific">Yersinia rochesterensis</name>
    <dbReference type="NCBI Taxonomy" id="1604335"/>
    <lineage>
        <taxon>Bacteria</taxon>
        <taxon>Pseudomonadati</taxon>
        <taxon>Pseudomonadota</taxon>
        <taxon>Gammaproteobacteria</taxon>
        <taxon>Enterobacterales</taxon>
        <taxon>Yersiniaceae</taxon>
        <taxon>Yersinia</taxon>
    </lineage>
</organism>
<evidence type="ECO:0000313" key="3">
    <source>
        <dbReference type="Proteomes" id="UP000265864"/>
    </source>
</evidence>
<keyword evidence="1" id="KW-0472">Membrane</keyword>
<feature type="transmembrane region" description="Helical" evidence="1">
    <location>
        <begin position="67"/>
        <end position="85"/>
    </location>
</feature>
<dbReference type="EMBL" id="CP032482">
    <property type="protein sequence ID" value="AYD44060.1"/>
    <property type="molecule type" value="Genomic_DNA"/>
</dbReference>
<gene>
    <name evidence="2" type="ORF">DXZ79_10335</name>
</gene>
<evidence type="ECO:0000313" key="2">
    <source>
        <dbReference type="EMBL" id="AYD44060.1"/>
    </source>
</evidence>
<reference evidence="2 3" key="1">
    <citation type="submission" date="2018-09" db="EMBL/GenBank/DDBJ databases">
        <title>Yersinia kristensenii subsp. rochesterensis subsp. nov., Isolated from Human Feces.</title>
        <authorList>
            <person name="Cunningham S.A."/>
            <person name="Jeraldo P."/>
            <person name="Patel R."/>
        </authorList>
    </citation>
    <scope>NUCLEOTIDE SEQUENCE [LARGE SCALE GENOMIC DNA]</scope>
    <source>
        <strain evidence="2 3">ATCC BAA-2637</strain>
    </source>
</reference>
<name>A0A8D4SS94_9GAMM</name>
<protein>
    <submittedName>
        <fullName evidence="2">Uncharacterized protein</fullName>
    </submittedName>
</protein>
<keyword evidence="1" id="KW-1133">Transmembrane helix</keyword>
<accession>A0A8D4SS94</accession>